<dbReference type="InterPro" id="IPR017592">
    <property type="entry name" value="Pilus_assmbl_Flp-typ_CpaB"/>
</dbReference>
<dbReference type="Proteomes" id="UP000029228">
    <property type="component" value="Unassembled WGS sequence"/>
</dbReference>
<dbReference type="EMBL" id="BBMR01000007">
    <property type="protein sequence ID" value="GAL21075.1"/>
    <property type="molecule type" value="Genomic_DNA"/>
</dbReference>
<proteinExistence type="predicted"/>
<evidence type="ECO:0000259" key="1">
    <source>
        <dbReference type="Pfam" id="PF16976"/>
    </source>
</evidence>
<accession>A0A090S041</accession>
<dbReference type="OrthoDB" id="6399095at2"/>
<protein>
    <submittedName>
        <fullName evidence="2">Flp pilus assembly protein RcpC/CpaB</fullName>
    </submittedName>
</protein>
<organism evidence="2 3">
    <name type="scientific">Vibrio maritimus</name>
    <dbReference type="NCBI Taxonomy" id="990268"/>
    <lineage>
        <taxon>Bacteria</taxon>
        <taxon>Pseudomonadati</taxon>
        <taxon>Pseudomonadota</taxon>
        <taxon>Gammaproteobacteria</taxon>
        <taxon>Vibrionales</taxon>
        <taxon>Vibrionaceae</taxon>
        <taxon>Vibrio</taxon>
    </lineage>
</organism>
<sequence length="280" mass="31031">MRSRIIVFVALLAILIGGYGVYDSVMNSKDGSPVIAQQPEPAPKQSSPEYITVWRLKEAITRGESISSNSVKREQMELTQALDEGVRSDVELDFNPSTLFNTDLSAGELVMPQHLTKESAPGYIDLLVTDGMTLYPLIVSNKNLISDFIRPGEYIDILTVSSPNSNLSGAREKPIRFRGVTASLFLQNVKVLNLGKTDDKDKVRAVAGKNEDGFTTIIIEIPPTEVARLALAQRTMHLEVYRSREYTEPVYADVSNVMDNYFGIQEIRGSSSRDGRRGDL</sequence>
<dbReference type="Pfam" id="PF16976">
    <property type="entry name" value="RcpC"/>
    <property type="match status" value="1"/>
</dbReference>
<name>A0A090S041_9VIBR</name>
<evidence type="ECO:0000313" key="2">
    <source>
        <dbReference type="EMBL" id="GAL21075.1"/>
    </source>
</evidence>
<keyword evidence="3" id="KW-1185">Reference proteome</keyword>
<evidence type="ECO:0000313" key="3">
    <source>
        <dbReference type="Proteomes" id="UP000029228"/>
    </source>
</evidence>
<reference evidence="2 3" key="1">
    <citation type="submission" date="2014-09" db="EMBL/GenBank/DDBJ databases">
        <title>Vibrio maritimus JCM 19235. (C45) whole genome shotgun sequence.</title>
        <authorList>
            <person name="Sawabe T."/>
            <person name="Meirelles P."/>
            <person name="Nakanishi M."/>
            <person name="Sayaka M."/>
            <person name="Hattori M."/>
            <person name="Ohkuma M."/>
        </authorList>
    </citation>
    <scope>NUCLEOTIDE SEQUENCE [LARGE SCALE GENOMIC DNA]</scope>
    <source>
        <strain evidence="3">JCM19235</strain>
    </source>
</reference>
<dbReference type="NCBIfam" id="TIGR03177">
    <property type="entry name" value="pilus_cpaB"/>
    <property type="match status" value="1"/>
</dbReference>
<dbReference type="AlphaFoldDB" id="A0A090S041"/>
<feature type="domain" description="Flp pilus assembly protein RcpC/CpaB" evidence="1">
    <location>
        <begin position="128"/>
        <end position="238"/>
    </location>
</feature>
<gene>
    <name evidence="2" type="ORF">JCM19235_350</name>
</gene>
<comment type="caution">
    <text evidence="2">The sequence shown here is derived from an EMBL/GenBank/DDBJ whole genome shotgun (WGS) entry which is preliminary data.</text>
</comment>
<dbReference type="STRING" id="990268.JCM19235_350"/>
<dbReference type="InterPro" id="IPR031571">
    <property type="entry name" value="RcpC_dom"/>
</dbReference>